<evidence type="ECO:0000313" key="1">
    <source>
        <dbReference type="EMBL" id="RNA40182.1"/>
    </source>
</evidence>
<dbReference type="Proteomes" id="UP000276133">
    <property type="component" value="Unassembled WGS sequence"/>
</dbReference>
<organism evidence="1 2">
    <name type="scientific">Brachionus plicatilis</name>
    <name type="common">Marine rotifer</name>
    <name type="synonym">Brachionus muelleri</name>
    <dbReference type="NCBI Taxonomy" id="10195"/>
    <lineage>
        <taxon>Eukaryota</taxon>
        <taxon>Metazoa</taxon>
        <taxon>Spiralia</taxon>
        <taxon>Gnathifera</taxon>
        <taxon>Rotifera</taxon>
        <taxon>Eurotatoria</taxon>
        <taxon>Monogononta</taxon>
        <taxon>Pseudotrocha</taxon>
        <taxon>Ploima</taxon>
        <taxon>Brachionidae</taxon>
        <taxon>Brachionus</taxon>
    </lineage>
</organism>
<dbReference type="AlphaFoldDB" id="A0A3M7SWT7"/>
<reference evidence="1 2" key="1">
    <citation type="journal article" date="2018" name="Sci. Rep.">
        <title>Genomic signatures of local adaptation to the degree of environmental predictability in rotifers.</title>
        <authorList>
            <person name="Franch-Gras L."/>
            <person name="Hahn C."/>
            <person name="Garcia-Roger E.M."/>
            <person name="Carmona M.J."/>
            <person name="Serra M."/>
            <person name="Gomez A."/>
        </authorList>
    </citation>
    <scope>NUCLEOTIDE SEQUENCE [LARGE SCALE GENOMIC DNA]</scope>
    <source>
        <strain evidence="1">HYR1</strain>
    </source>
</reference>
<name>A0A3M7SWT7_BRAPC</name>
<accession>A0A3M7SWT7</accession>
<protein>
    <submittedName>
        <fullName evidence="1">Uncharacterized protein</fullName>
    </submittedName>
</protein>
<sequence>MKLDNVIMLSIQKVYQDDQNISRLKALGCVLTDIRQGQIKESISRFFWLGSALRDVSNTGINKQCETLAHLN</sequence>
<gene>
    <name evidence="1" type="ORF">BpHYR1_013818</name>
</gene>
<dbReference type="EMBL" id="REGN01000667">
    <property type="protein sequence ID" value="RNA40182.1"/>
    <property type="molecule type" value="Genomic_DNA"/>
</dbReference>
<evidence type="ECO:0000313" key="2">
    <source>
        <dbReference type="Proteomes" id="UP000276133"/>
    </source>
</evidence>
<comment type="caution">
    <text evidence="1">The sequence shown here is derived from an EMBL/GenBank/DDBJ whole genome shotgun (WGS) entry which is preliminary data.</text>
</comment>
<keyword evidence="2" id="KW-1185">Reference proteome</keyword>
<proteinExistence type="predicted"/>